<dbReference type="AlphaFoldDB" id="A0A4Q1ZYC8"/>
<name>A0A4Q1ZYC8_9LACO</name>
<gene>
    <name evidence="1" type="ORF">D6C19_11565</name>
</gene>
<evidence type="ECO:0000313" key="2">
    <source>
        <dbReference type="Proteomes" id="UP000289316"/>
    </source>
</evidence>
<organism evidence="1 2">
    <name type="scientific">Ligilactobacillus murinus</name>
    <dbReference type="NCBI Taxonomy" id="1622"/>
    <lineage>
        <taxon>Bacteria</taxon>
        <taxon>Bacillati</taxon>
        <taxon>Bacillota</taxon>
        <taxon>Bacilli</taxon>
        <taxon>Lactobacillales</taxon>
        <taxon>Lactobacillaceae</taxon>
        <taxon>Ligilactobacillus</taxon>
    </lineage>
</organism>
<proteinExistence type="predicted"/>
<protein>
    <submittedName>
        <fullName evidence="1">Uncharacterized protein</fullName>
    </submittedName>
</protein>
<dbReference type="RefSeq" id="WP_129303407.1">
    <property type="nucleotide sequence ID" value="NZ_CAYEUZ010000002.1"/>
</dbReference>
<evidence type="ECO:0000313" key="1">
    <source>
        <dbReference type="EMBL" id="RXV61211.1"/>
    </source>
</evidence>
<dbReference type="EMBL" id="QZFR01000158">
    <property type="protein sequence ID" value="RXV61211.1"/>
    <property type="molecule type" value="Genomic_DNA"/>
</dbReference>
<sequence length="68" mass="7420">MTVLDITGKTIKEYDVCRAVATDEMMIVLKNKKGKLIVKNSIIGLSDFLDVYPNGELQVVGNAAVSFT</sequence>
<reference evidence="1 2" key="1">
    <citation type="submission" date="2018-09" db="EMBL/GenBank/DDBJ databases">
        <title>Murine metabolic-syndrome-specific gut microbial biobank.</title>
        <authorList>
            <person name="Liu C."/>
        </authorList>
    </citation>
    <scope>NUCLEOTIDE SEQUENCE [LARGE SCALE GENOMIC DNA]</scope>
    <source>
        <strain evidence="1 2">C-30</strain>
    </source>
</reference>
<accession>A0A4Q1ZYC8</accession>
<dbReference type="OrthoDB" id="2333306at2"/>
<dbReference type="Proteomes" id="UP000289316">
    <property type="component" value="Unassembled WGS sequence"/>
</dbReference>
<comment type="caution">
    <text evidence="1">The sequence shown here is derived from an EMBL/GenBank/DDBJ whole genome shotgun (WGS) entry which is preliminary data.</text>
</comment>